<evidence type="ECO:0000256" key="13">
    <source>
        <dbReference type="SAM" id="MobiDB-lite"/>
    </source>
</evidence>
<evidence type="ECO:0000256" key="7">
    <source>
        <dbReference type="ARBA" id="ARBA00022695"/>
    </source>
</evidence>
<dbReference type="Proteomes" id="UP000001116">
    <property type="component" value="Plasmid pKRAD01"/>
</dbReference>
<dbReference type="InterPro" id="IPR029460">
    <property type="entry name" value="DNAPol_HHH"/>
</dbReference>
<dbReference type="Gene3D" id="3.20.20.140">
    <property type="entry name" value="Metal-dependent hydrolases"/>
    <property type="match status" value="1"/>
</dbReference>
<dbReference type="Pfam" id="PF17657">
    <property type="entry name" value="DNA_pol3_finger"/>
    <property type="match status" value="1"/>
</dbReference>
<dbReference type="GO" id="GO:0006260">
    <property type="term" value="P:DNA replication"/>
    <property type="evidence" value="ECO:0007669"/>
    <property type="project" value="UniProtKB-KW"/>
</dbReference>
<accession>A6WGW8</accession>
<evidence type="ECO:0000256" key="11">
    <source>
        <dbReference type="ARBA" id="ARBA00023204"/>
    </source>
</evidence>
<dbReference type="InterPro" id="IPR004013">
    <property type="entry name" value="PHP_dom"/>
</dbReference>
<dbReference type="Pfam" id="PF01336">
    <property type="entry name" value="tRNA_anti-codon"/>
    <property type="match status" value="1"/>
</dbReference>
<dbReference type="Pfam" id="PF14579">
    <property type="entry name" value="HHH_6"/>
    <property type="match status" value="1"/>
</dbReference>
<comment type="catalytic activity">
    <reaction evidence="12">
        <text>DNA(n) + a 2'-deoxyribonucleoside 5'-triphosphate = DNA(n+1) + diphosphate</text>
        <dbReference type="Rhea" id="RHEA:22508"/>
        <dbReference type="Rhea" id="RHEA-COMP:17339"/>
        <dbReference type="Rhea" id="RHEA-COMP:17340"/>
        <dbReference type="ChEBI" id="CHEBI:33019"/>
        <dbReference type="ChEBI" id="CHEBI:61560"/>
        <dbReference type="ChEBI" id="CHEBI:173112"/>
        <dbReference type="EC" id="2.7.7.7"/>
    </reaction>
</comment>
<dbReference type="GO" id="GO:0003887">
    <property type="term" value="F:DNA-directed DNA polymerase activity"/>
    <property type="evidence" value="ECO:0007669"/>
    <property type="project" value="UniProtKB-KW"/>
</dbReference>
<proteinExistence type="inferred from homology"/>
<dbReference type="SMART" id="SM00481">
    <property type="entry name" value="POLIIIAc"/>
    <property type="match status" value="1"/>
</dbReference>
<geneLocation type="plasmid" evidence="15 16">
    <name>pKRAD01</name>
</geneLocation>
<dbReference type="InterPro" id="IPR003141">
    <property type="entry name" value="Pol/His_phosphatase_N"/>
</dbReference>
<dbReference type="InterPro" id="IPR040982">
    <property type="entry name" value="DNA_pol3_finger"/>
</dbReference>
<keyword evidence="8" id="KW-0235">DNA replication</keyword>
<evidence type="ECO:0000259" key="14">
    <source>
        <dbReference type="SMART" id="SM00481"/>
    </source>
</evidence>
<evidence type="ECO:0000313" key="15">
    <source>
        <dbReference type="EMBL" id="ABS06057.1"/>
    </source>
</evidence>
<name>A6WGW8_KINRD</name>
<dbReference type="RefSeq" id="WP_012001965.1">
    <property type="nucleotide sequence ID" value="NC_009806.1"/>
</dbReference>
<dbReference type="CDD" id="cd04485">
    <property type="entry name" value="DnaE_OBF"/>
    <property type="match status" value="1"/>
</dbReference>
<dbReference type="Pfam" id="PF07733">
    <property type="entry name" value="DNA_pol3_alpha"/>
    <property type="match status" value="1"/>
</dbReference>
<keyword evidence="6 15" id="KW-0808">Transferase</keyword>
<evidence type="ECO:0000256" key="5">
    <source>
        <dbReference type="ARBA" id="ARBA00022490"/>
    </source>
</evidence>
<dbReference type="GO" id="GO:0003676">
    <property type="term" value="F:nucleic acid binding"/>
    <property type="evidence" value="ECO:0007669"/>
    <property type="project" value="InterPro"/>
</dbReference>
<evidence type="ECO:0000256" key="4">
    <source>
        <dbReference type="ARBA" id="ARBA00017273"/>
    </source>
</evidence>
<evidence type="ECO:0000256" key="9">
    <source>
        <dbReference type="ARBA" id="ARBA00022763"/>
    </source>
</evidence>
<dbReference type="HOGENOM" id="CLU_001600_4_1_11"/>
<evidence type="ECO:0000256" key="10">
    <source>
        <dbReference type="ARBA" id="ARBA00022932"/>
    </source>
</evidence>
<feature type="region of interest" description="Disordered" evidence="13">
    <location>
        <begin position="1055"/>
        <end position="1092"/>
    </location>
</feature>
<evidence type="ECO:0000256" key="6">
    <source>
        <dbReference type="ARBA" id="ARBA00022679"/>
    </source>
</evidence>
<comment type="subcellular location">
    <subcellularLocation>
        <location evidence="1">Cytoplasm</location>
    </subcellularLocation>
</comment>
<sequence length="1280" mass="135238">MSTPFTHLHVASGHSHHHGTTDPATLAAAAASAGASALALTDRGQMAGLIQHVSACRFAGIDPIAGVDLALHSSTRRDSTRTSKPGTTGSGFSAGSGRVVVLAHGHTHGAGWAALCRATTAAHRTNTTPSASAATASLTPADLVAALAPAAGNDPAATVLLGPGTDLGRALATGRMREVIDAWEAWTRLLPASALAVEVVCHLTREGHPASVGVTARVLRAAAAVGIPTVLSNAVRLLHPGDVPTADVGDAVAALRGLEELHAAHALSPNAQAWLKPPHLMEDLAREIATAAGVEHRGRDHAGGLLERTAALAERCRLDLERDLGWGRARVPEPAVLGIDAAATSAGDPHGYAAALGMLRARADAGIGRRHPGASLAKVRAVQERVQAELAVVDRLNYATYFLAVSEATRLIHGLGVRATARGSGVGSVLLWLLGVSNVDPLDQGLLFERFISDRRETLPDIDLDVESARRHDIYRAIRDRFGAERVTLMATTQAYRARGAVRAAGLALGVEPEVVDEVAASLRGVSASRVREAMAELPELRELAELVRSHRQLDLLVDVTATLDRLPRHLSMHPCGVILSDASLLTRTPVQACGIEGMAMSQFDKDDIDPMGWLKLDVLGVRMQSAIAYTLTEIERTAAVPENMQPAHVTPASANPAATAATAPAAGLPALANLVHAYRAPATEAPPAAAPRAEPTAPGAVPDLDAIALDDHATFELIRSTHTLGVFQIESPGQRELLGKFQPRAFSDLVIDVALFRPGPMAGDMISPFLEGHHGWVATGGPRRLPHPDLTPILSETHGVVIFHEQVMRILDVFTGCGLARADVWRRHLSDPDARVEVEADFRTAATARGYPRDVVDAVWKLIAAHGGFGFARAHAAAFAAITYQSAWLKAHYPVQFLTGLLEHDPGMYPRRLLVAEARRLGIAILPVDVQTSTDVWRAELPAPTGQSAGGERRWGIRPPLTVVKDLHAAEVERIVATQPFADVGDFRDRARPRRPTLIRLARLGALDDLAGLDPVLGASLRPGVTYRSSHGSGQGSGRVLTRGDLLAHLQQISTRSKAGRAPGVGAGSGSLPQPRVSPAPLTADAAVTSPQRTALTATRAIQTMAPARPATARATARPAGRFAGWHPGQLVLPLGDLDLASAPAGHLAPTPEQQVSTELASTGMDLQQHILTPHLPELRRRGFTPAERLLEVRTDVDVLVAGVRVATQTPPVRSGRRVVFLTLDDGTGCVDVTVFADVQETTSHHLLYRASLLLVTGQVRRTGPRGVSVRALQLHAMP</sequence>
<keyword evidence="5" id="KW-0963">Cytoplasm</keyword>
<keyword evidence="16" id="KW-1185">Reference proteome</keyword>
<dbReference type="EC" id="2.7.7.7" evidence="3"/>
<organism evidence="15 16">
    <name type="scientific">Kineococcus radiotolerans (strain ATCC BAA-149 / DSM 14245 / SRS30216)</name>
    <dbReference type="NCBI Taxonomy" id="266940"/>
    <lineage>
        <taxon>Bacteria</taxon>
        <taxon>Bacillati</taxon>
        <taxon>Actinomycetota</taxon>
        <taxon>Actinomycetes</taxon>
        <taxon>Kineosporiales</taxon>
        <taxon>Kineosporiaceae</taxon>
        <taxon>Kineococcus</taxon>
    </lineage>
</organism>
<feature type="domain" description="Polymerase/histidinol phosphatase N-terminal" evidence="14">
    <location>
        <begin position="6"/>
        <end position="73"/>
    </location>
</feature>
<keyword evidence="10" id="KW-0239">DNA-directed DNA polymerase</keyword>
<evidence type="ECO:0000256" key="8">
    <source>
        <dbReference type="ARBA" id="ARBA00022705"/>
    </source>
</evidence>
<reference evidence="16" key="1">
    <citation type="journal article" date="2008" name="PLoS ONE">
        <title>Survival in nuclear waste, extreme resistance, and potential applications gleaned from the genome sequence of Kineococcus radiotolerans SRS30216.</title>
        <authorList>
            <person name="Bagwell C.E."/>
            <person name="Bhat S."/>
            <person name="Hawkins G.M."/>
            <person name="Smith B.W."/>
            <person name="Biswas T."/>
            <person name="Hoover T.R."/>
            <person name="Saunders E."/>
            <person name="Han C.S."/>
            <person name="Tsodikov O.V."/>
            <person name="Shimkets L.J."/>
        </authorList>
    </citation>
    <scope>NUCLEOTIDE SEQUENCE [LARGE SCALE GENOMIC DNA]</scope>
    <source>
        <strain evidence="16">ATCC BAA-149 / DSM 14245 / SRS30216</strain>
    </source>
</reference>
<dbReference type="InterPro" id="IPR004365">
    <property type="entry name" value="NA-bd_OB_tRNA"/>
</dbReference>
<keyword evidence="15" id="KW-0614">Plasmid</keyword>
<dbReference type="GO" id="GO:0005737">
    <property type="term" value="C:cytoplasm"/>
    <property type="evidence" value="ECO:0007669"/>
    <property type="project" value="UniProtKB-SubCell"/>
</dbReference>
<dbReference type="InterPro" id="IPR011708">
    <property type="entry name" value="DNA_pol3_alpha_NTPase_dom"/>
</dbReference>
<gene>
    <name evidence="15" type="ordered locus">Krad_4598</name>
</gene>
<evidence type="ECO:0000256" key="1">
    <source>
        <dbReference type="ARBA" id="ARBA00004496"/>
    </source>
</evidence>
<dbReference type="GO" id="GO:0008408">
    <property type="term" value="F:3'-5' exonuclease activity"/>
    <property type="evidence" value="ECO:0007669"/>
    <property type="project" value="InterPro"/>
</dbReference>
<dbReference type="OrthoDB" id="9803237at2"/>
<dbReference type="PANTHER" id="PTHR32294">
    <property type="entry name" value="DNA POLYMERASE III SUBUNIT ALPHA"/>
    <property type="match status" value="1"/>
</dbReference>
<dbReference type="EMBL" id="CP000751">
    <property type="protein sequence ID" value="ABS06057.1"/>
    <property type="molecule type" value="Genomic_DNA"/>
</dbReference>
<comment type="similarity">
    <text evidence="2">Belongs to the DNA polymerase type-C family. DnaE2 subfamily.</text>
</comment>
<feature type="region of interest" description="Disordered" evidence="13">
    <location>
        <begin position="1"/>
        <end position="22"/>
    </location>
</feature>
<dbReference type="KEGG" id="kra:Krad_4598"/>
<keyword evidence="7 15" id="KW-0548">Nucleotidyltransferase</keyword>
<dbReference type="AlphaFoldDB" id="A6WGW8"/>
<keyword evidence="9" id="KW-0227">DNA damage</keyword>
<evidence type="ECO:0000313" key="16">
    <source>
        <dbReference type="Proteomes" id="UP000001116"/>
    </source>
</evidence>
<dbReference type="PANTHER" id="PTHR32294:SF4">
    <property type="entry name" value="ERROR-PRONE DNA POLYMERASE"/>
    <property type="match status" value="1"/>
</dbReference>
<dbReference type="InterPro" id="IPR004805">
    <property type="entry name" value="DnaE2/DnaE/PolC"/>
</dbReference>
<dbReference type="Pfam" id="PF02811">
    <property type="entry name" value="PHP"/>
    <property type="match status" value="1"/>
</dbReference>
<keyword evidence="11" id="KW-0234">DNA repair</keyword>
<evidence type="ECO:0000256" key="2">
    <source>
        <dbReference type="ARBA" id="ARBA00007391"/>
    </source>
</evidence>
<evidence type="ECO:0000256" key="3">
    <source>
        <dbReference type="ARBA" id="ARBA00012417"/>
    </source>
</evidence>
<dbReference type="GO" id="GO:0006281">
    <property type="term" value="P:DNA repair"/>
    <property type="evidence" value="ECO:0007669"/>
    <property type="project" value="UniProtKB-KW"/>
</dbReference>
<protein>
    <recommendedName>
        <fullName evidence="4">Error-prone DNA polymerase</fullName>
        <ecNumber evidence="3">2.7.7.7</ecNumber>
    </recommendedName>
</protein>
<evidence type="ECO:0000256" key="12">
    <source>
        <dbReference type="ARBA" id="ARBA00049244"/>
    </source>
</evidence>